<dbReference type="NCBIfam" id="TIGR03707">
    <property type="entry name" value="PPK2_P_aer"/>
    <property type="match status" value="1"/>
</dbReference>
<keyword evidence="7" id="KW-1185">Reference proteome</keyword>
<evidence type="ECO:0000259" key="5">
    <source>
        <dbReference type="Pfam" id="PF03976"/>
    </source>
</evidence>
<name>A0A1M7XVL1_9BACT</name>
<dbReference type="GO" id="GO:0008976">
    <property type="term" value="F:polyphosphate kinase activity"/>
    <property type="evidence" value="ECO:0007669"/>
    <property type="project" value="UniProtKB-UniRule"/>
</dbReference>
<dbReference type="RefSeq" id="WP_073611468.1">
    <property type="nucleotide sequence ID" value="NZ_FRFE01000001.1"/>
</dbReference>
<dbReference type="EMBL" id="FRFE01000001">
    <property type="protein sequence ID" value="SHO42677.1"/>
    <property type="molecule type" value="Genomic_DNA"/>
</dbReference>
<comment type="function">
    <text evidence="4">Uses inorganic polyphosphate (polyP) as a donor to convert GDP to GTP or ADP to ATP.</text>
</comment>
<dbReference type="Gene3D" id="3.40.50.300">
    <property type="entry name" value="P-loop containing nucleotide triphosphate hydrolases"/>
    <property type="match status" value="1"/>
</dbReference>
<protein>
    <recommendedName>
        <fullName evidence="4">ADP/GDP-polyphosphate phosphotransferase</fullName>
        <ecNumber evidence="4">2.7.4.-</ecNumber>
    </recommendedName>
    <alternativeName>
        <fullName evidence="4">Polyphosphate kinase PPK2</fullName>
    </alternativeName>
</protein>
<comment type="subunit">
    <text evidence="4">Homotetramer.</text>
</comment>
<evidence type="ECO:0000256" key="3">
    <source>
        <dbReference type="ARBA" id="ARBA00022777"/>
    </source>
</evidence>
<dbReference type="GO" id="GO:0006793">
    <property type="term" value="P:phosphorus metabolic process"/>
    <property type="evidence" value="ECO:0007669"/>
    <property type="project" value="InterPro"/>
</dbReference>
<comment type="similarity">
    <text evidence="1 4">Belongs to the polyphosphate kinase 2 (PPK2) family. Class I subfamily.</text>
</comment>
<keyword evidence="2 4" id="KW-0808">Transferase</keyword>
<dbReference type="EC" id="2.7.4.-" evidence="4"/>
<dbReference type="AlphaFoldDB" id="A0A1M7XVL1"/>
<proteinExistence type="inferred from homology"/>
<dbReference type="PIRSF" id="PIRSF028756">
    <property type="entry name" value="PPK2_prd"/>
    <property type="match status" value="1"/>
</dbReference>
<sequence length="272" mass="32008">MKKEKAKKKKEKVETKKLDRKTYEKELAKLHGELVKLQQWVIHKGIKVCIVFEGRDGAGKGGTIKAITERVSPRVFRVMALPAPTEREKSQMYGQRYLPHLPAAGEVVIFDRSWYNRAGVERVMGFCSEEAAQRFLEVTPNFEKLMVDSGIILIKYWLEVSPDEQARRLEARIDDPRKIWKLSPMDLKSYDKWDEYTRCRDEMFTATDTPWAPWNVVHSDDKKRARLNTITHLLSTIDYKEIKRDKVELPKRKIGKSYKEKEYPFKVIPEKY</sequence>
<dbReference type="SUPFAM" id="SSF52540">
    <property type="entry name" value="P-loop containing nucleoside triphosphate hydrolases"/>
    <property type="match status" value="1"/>
</dbReference>
<dbReference type="Proteomes" id="UP000184603">
    <property type="component" value="Unassembled WGS sequence"/>
</dbReference>
<accession>A0A1M7XVL1</accession>
<dbReference type="InterPro" id="IPR027417">
    <property type="entry name" value="P-loop_NTPase"/>
</dbReference>
<organism evidence="6 7">
    <name type="scientific">Desulfopila aestuarii DSM 18488</name>
    <dbReference type="NCBI Taxonomy" id="1121416"/>
    <lineage>
        <taxon>Bacteria</taxon>
        <taxon>Pseudomonadati</taxon>
        <taxon>Thermodesulfobacteriota</taxon>
        <taxon>Desulfobulbia</taxon>
        <taxon>Desulfobulbales</taxon>
        <taxon>Desulfocapsaceae</taxon>
        <taxon>Desulfopila</taxon>
    </lineage>
</organism>
<dbReference type="InterPro" id="IPR016898">
    <property type="entry name" value="Polyphosphate_phosphotransfera"/>
</dbReference>
<dbReference type="InterPro" id="IPR022486">
    <property type="entry name" value="PPK2_PA0141"/>
</dbReference>
<dbReference type="PANTHER" id="PTHR34383:SF1">
    <property type="entry name" value="ADP-POLYPHOSPHATE PHOSPHOTRANSFERASE"/>
    <property type="match status" value="1"/>
</dbReference>
<dbReference type="InterPro" id="IPR022488">
    <property type="entry name" value="PPK2-related"/>
</dbReference>
<feature type="domain" description="Polyphosphate kinase-2-related" evidence="5">
    <location>
        <begin position="18"/>
        <end position="244"/>
    </location>
</feature>
<dbReference type="STRING" id="1121416.SAMN02745220_00087"/>
<evidence type="ECO:0000256" key="4">
    <source>
        <dbReference type="RuleBase" id="RU369062"/>
    </source>
</evidence>
<reference evidence="6 7" key="1">
    <citation type="submission" date="2016-12" db="EMBL/GenBank/DDBJ databases">
        <authorList>
            <person name="Song W.-J."/>
            <person name="Kurnit D.M."/>
        </authorList>
    </citation>
    <scope>NUCLEOTIDE SEQUENCE [LARGE SCALE GENOMIC DNA]</scope>
    <source>
        <strain evidence="6 7">DSM 18488</strain>
    </source>
</reference>
<evidence type="ECO:0000313" key="6">
    <source>
        <dbReference type="EMBL" id="SHO42677.1"/>
    </source>
</evidence>
<dbReference type="OrthoDB" id="9775224at2"/>
<evidence type="ECO:0000256" key="2">
    <source>
        <dbReference type="ARBA" id="ARBA00022679"/>
    </source>
</evidence>
<keyword evidence="3 4" id="KW-0418">Kinase</keyword>
<gene>
    <name evidence="6" type="ORF">SAMN02745220_00087</name>
</gene>
<evidence type="ECO:0000313" key="7">
    <source>
        <dbReference type="Proteomes" id="UP000184603"/>
    </source>
</evidence>
<dbReference type="PANTHER" id="PTHR34383">
    <property type="entry name" value="POLYPHOSPHATE:AMP PHOSPHOTRANSFERASE-RELATED"/>
    <property type="match status" value="1"/>
</dbReference>
<evidence type="ECO:0000256" key="1">
    <source>
        <dbReference type="ARBA" id="ARBA00009924"/>
    </source>
</evidence>
<dbReference type="Pfam" id="PF03976">
    <property type="entry name" value="PPK2"/>
    <property type="match status" value="1"/>
</dbReference>